<protein>
    <recommendedName>
        <fullName evidence="1">Reverse transcriptase domain-containing protein</fullName>
    </recommendedName>
</protein>
<dbReference type="Proteomes" id="UP001107558">
    <property type="component" value="Chromosome 3"/>
</dbReference>
<dbReference type="PANTHER" id="PTHR47510:SF3">
    <property type="entry name" value="ENDO_EXONUCLEASE_PHOSPHATASE DOMAIN-CONTAINING PROTEIN"/>
    <property type="match status" value="1"/>
</dbReference>
<dbReference type="SUPFAM" id="SSF56219">
    <property type="entry name" value="DNase I-like"/>
    <property type="match status" value="1"/>
</dbReference>
<evidence type="ECO:0000313" key="3">
    <source>
        <dbReference type="Proteomes" id="UP001107558"/>
    </source>
</evidence>
<keyword evidence="3" id="KW-1185">Reference proteome</keyword>
<accession>A0A9J6BJJ9</accession>
<dbReference type="CDD" id="cd01650">
    <property type="entry name" value="RT_nLTR_like"/>
    <property type="match status" value="1"/>
</dbReference>
<dbReference type="Gene3D" id="3.60.10.10">
    <property type="entry name" value="Endonuclease/exonuclease/phosphatase"/>
    <property type="match status" value="1"/>
</dbReference>
<evidence type="ECO:0000259" key="1">
    <source>
        <dbReference type="PROSITE" id="PS50878"/>
    </source>
</evidence>
<dbReference type="InterPro" id="IPR036691">
    <property type="entry name" value="Endo/exonu/phosph_ase_sf"/>
</dbReference>
<dbReference type="InterPro" id="IPR000477">
    <property type="entry name" value="RT_dom"/>
</dbReference>
<dbReference type="EMBL" id="JADBJN010000003">
    <property type="protein sequence ID" value="KAG5670004.1"/>
    <property type="molecule type" value="Genomic_DNA"/>
</dbReference>
<proteinExistence type="predicted"/>
<sequence length="600" mass="69222">MISQLIHKPDLIVFGETKLKPRFPANIYNIKGYTKFVECRKSSKKDGGGGGLLVFIRKDIIILSIETLSFGNNIKCSIQKIKLKISLSFETFTIVNYYRPPDYNNSKDFLMDLEREMEASNGKTIFVGDLNINLNASTNLSKKYRALLNCYDFDVTNSFITRNNSNSIIDHTVINFIRESSIANHTIKVRSELSDHNMVITSFANIKIARKHTFKKIYRTDFTQLQASFEDLVSAIQFDDIQDPNEIVNELTKITQDSICKSTKCKIIKVKNEEILGWYNDKVKKAIALKQKLSTKLRKDRENEHLKRALKSASVNLKMVIKEEKRKHDLKLFRSNDSKKMWKNINTVLGRKMKNEPANICIDGFICNDKKLIAETFNNYFIDNVNNLTNKLPNVTYSEIPPKTHLIDRIIDTGIYPNDFKIAAVSRIKQSGDLKNIADYRPISVLSTFNKIIEKFLHERLSSYIELNKLISERQFGFRRKCNTELAALELTNDIRSQLDLKKKVALVMLDMRKAFDVVDHNLLTDTLERNGFRGKILKLLKNYLMDREQLVKYDSILSHRRKVNSGVIQGSILGPMLFNLYINDVANLPLKGKNIYVCR</sequence>
<evidence type="ECO:0000313" key="2">
    <source>
        <dbReference type="EMBL" id="KAG5670004.1"/>
    </source>
</evidence>
<gene>
    <name evidence="2" type="ORF">PVAND_000291</name>
</gene>
<dbReference type="InterPro" id="IPR005135">
    <property type="entry name" value="Endo/exonuclease/phosphatase"/>
</dbReference>
<dbReference type="Pfam" id="PF00078">
    <property type="entry name" value="RVT_1"/>
    <property type="match status" value="1"/>
</dbReference>
<comment type="caution">
    <text evidence="2">The sequence shown here is derived from an EMBL/GenBank/DDBJ whole genome shotgun (WGS) entry which is preliminary data.</text>
</comment>
<name>A0A9J6BJJ9_POLVA</name>
<organism evidence="2 3">
    <name type="scientific">Polypedilum vanderplanki</name>
    <name type="common">Sleeping chironomid midge</name>
    <dbReference type="NCBI Taxonomy" id="319348"/>
    <lineage>
        <taxon>Eukaryota</taxon>
        <taxon>Metazoa</taxon>
        <taxon>Ecdysozoa</taxon>
        <taxon>Arthropoda</taxon>
        <taxon>Hexapoda</taxon>
        <taxon>Insecta</taxon>
        <taxon>Pterygota</taxon>
        <taxon>Neoptera</taxon>
        <taxon>Endopterygota</taxon>
        <taxon>Diptera</taxon>
        <taxon>Nematocera</taxon>
        <taxon>Chironomoidea</taxon>
        <taxon>Chironomidae</taxon>
        <taxon>Chironominae</taxon>
        <taxon>Polypedilum</taxon>
        <taxon>Polypedilum</taxon>
    </lineage>
</organism>
<dbReference type="Pfam" id="PF03372">
    <property type="entry name" value="Exo_endo_phos"/>
    <property type="match status" value="1"/>
</dbReference>
<dbReference type="OrthoDB" id="7791090at2759"/>
<dbReference type="PROSITE" id="PS50878">
    <property type="entry name" value="RT_POL"/>
    <property type="match status" value="1"/>
</dbReference>
<dbReference type="AlphaFoldDB" id="A0A9J6BJJ9"/>
<dbReference type="PANTHER" id="PTHR47510">
    <property type="entry name" value="REVERSE TRANSCRIPTASE DOMAIN-CONTAINING PROTEIN"/>
    <property type="match status" value="1"/>
</dbReference>
<dbReference type="GO" id="GO:0003824">
    <property type="term" value="F:catalytic activity"/>
    <property type="evidence" value="ECO:0007669"/>
    <property type="project" value="InterPro"/>
</dbReference>
<reference evidence="2" key="1">
    <citation type="submission" date="2021-03" db="EMBL/GenBank/DDBJ databases">
        <title>Chromosome level genome of the anhydrobiotic midge Polypedilum vanderplanki.</title>
        <authorList>
            <person name="Yoshida Y."/>
            <person name="Kikawada T."/>
            <person name="Gusev O."/>
        </authorList>
    </citation>
    <scope>NUCLEOTIDE SEQUENCE</scope>
    <source>
        <strain evidence="2">NIAS01</strain>
        <tissue evidence="2">Whole body or cell culture</tissue>
    </source>
</reference>
<feature type="domain" description="Reverse transcriptase" evidence="1">
    <location>
        <begin position="409"/>
        <end position="600"/>
    </location>
</feature>